<organism evidence="1 2">
    <name type="scientific">Haemophilus parainfluenzae HK2019</name>
    <dbReference type="NCBI Taxonomy" id="1095746"/>
    <lineage>
        <taxon>Bacteria</taxon>
        <taxon>Pseudomonadati</taxon>
        <taxon>Pseudomonadota</taxon>
        <taxon>Gammaproteobacteria</taxon>
        <taxon>Pasteurellales</taxon>
        <taxon>Pasteurellaceae</taxon>
        <taxon>Haemophilus</taxon>
    </lineage>
</organism>
<evidence type="ECO:0000313" key="1">
    <source>
        <dbReference type="EMBL" id="EIJ31495.1"/>
    </source>
</evidence>
<dbReference type="EMBL" id="AJTC01000008">
    <property type="protein sequence ID" value="EIJ31495.1"/>
    <property type="molecule type" value="Genomic_DNA"/>
</dbReference>
<reference evidence="1 2" key="1">
    <citation type="submission" date="2012-04" db="EMBL/GenBank/DDBJ databases">
        <authorList>
            <person name="Durkin A.S."/>
            <person name="McCorrison J."/>
            <person name="Torralba M."/>
            <person name="Gillis M."/>
            <person name="Methe B."/>
            <person name="Sutton G."/>
            <person name="Nelson K.E."/>
        </authorList>
    </citation>
    <scope>NUCLEOTIDE SEQUENCE [LARGE SCALE GENOMIC DNA]</scope>
    <source>
        <strain evidence="1 2">HK2019</strain>
    </source>
</reference>
<gene>
    <name evidence="1" type="ORF">HMPREF1119_0082</name>
</gene>
<comment type="caution">
    <text evidence="1">The sequence shown here is derived from an EMBL/GenBank/DDBJ whole genome shotgun (WGS) entry which is preliminary data.</text>
</comment>
<dbReference type="Proteomes" id="UP000003778">
    <property type="component" value="Unassembled WGS sequence"/>
</dbReference>
<keyword evidence="2" id="KW-1185">Reference proteome</keyword>
<name>A0ABP2NZN1_HAEPA</name>
<accession>A0ABP2NZN1</accession>
<evidence type="ECO:0000313" key="2">
    <source>
        <dbReference type="Proteomes" id="UP000003778"/>
    </source>
</evidence>
<sequence length="43" mass="5043">MLYSLKLSLFYSLNLIQYCKFFIFIYFYAPITPGGLIYGGLYS</sequence>
<protein>
    <submittedName>
        <fullName evidence="1">Uncharacterized protein</fullName>
    </submittedName>
</protein>
<proteinExistence type="predicted"/>